<evidence type="ECO:0000256" key="3">
    <source>
        <dbReference type="ARBA" id="ARBA00022737"/>
    </source>
</evidence>
<evidence type="ECO:0000256" key="6">
    <source>
        <dbReference type="SAM" id="Coils"/>
    </source>
</evidence>
<dbReference type="PROSITE" id="PS50294">
    <property type="entry name" value="WD_REPEATS_REGION"/>
    <property type="match status" value="4"/>
</dbReference>
<dbReference type="InterPro" id="IPR024977">
    <property type="entry name" value="Apc4-like_WD40_dom"/>
</dbReference>
<dbReference type="Pfam" id="PF08625">
    <property type="entry name" value="Utp13"/>
    <property type="match status" value="1"/>
</dbReference>
<comment type="subcellular location">
    <subcellularLocation>
        <location evidence="1">Nucleus</location>
        <location evidence="1">Nucleolus</location>
    </subcellularLocation>
</comment>
<dbReference type="PANTHER" id="PTHR19854">
    <property type="entry name" value="TRANSDUCIN BETA-LIKE 3"/>
    <property type="match status" value="1"/>
</dbReference>
<dbReference type="InterPro" id="IPR036322">
    <property type="entry name" value="WD40_repeat_dom_sf"/>
</dbReference>
<dbReference type="PRINTS" id="PR00320">
    <property type="entry name" value="GPROTEINBRPT"/>
</dbReference>
<feature type="repeat" description="WD" evidence="5">
    <location>
        <begin position="598"/>
        <end position="639"/>
    </location>
</feature>
<gene>
    <name evidence="9" type="ORF">BRENAR_LOCUS3376</name>
</gene>
<dbReference type="Gene3D" id="2.130.10.10">
    <property type="entry name" value="YVTN repeat-like/Quinoprotein amine dehydrogenase"/>
    <property type="match status" value="3"/>
</dbReference>
<feature type="repeat" description="WD" evidence="5">
    <location>
        <begin position="369"/>
        <end position="400"/>
    </location>
</feature>
<dbReference type="InParanoid" id="A0A448YNY2"/>
<dbReference type="InterPro" id="IPR013934">
    <property type="entry name" value="Utp13_C"/>
</dbReference>
<feature type="repeat" description="WD" evidence="5">
    <location>
        <begin position="514"/>
        <end position="555"/>
    </location>
</feature>
<feature type="repeat" description="WD" evidence="5">
    <location>
        <begin position="138"/>
        <end position="183"/>
    </location>
</feature>
<feature type="coiled-coil region" evidence="6">
    <location>
        <begin position="633"/>
        <end position="660"/>
    </location>
</feature>
<keyword evidence="6" id="KW-0175">Coiled coil</keyword>
<dbReference type="PROSITE" id="PS50082">
    <property type="entry name" value="WD_REPEATS_2"/>
    <property type="match status" value="8"/>
</dbReference>
<dbReference type="InterPro" id="IPR015943">
    <property type="entry name" value="WD40/YVTN_repeat-like_dom_sf"/>
</dbReference>
<dbReference type="PROSITE" id="PS00678">
    <property type="entry name" value="WD_REPEATS_1"/>
    <property type="match status" value="1"/>
</dbReference>
<dbReference type="GO" id="GO:0000472">
    <property type="term" value="P:endonucleolytic cleavage to generate mature 5'-end of SSU-rRNA from (SSU-rRNA, 5.8S rRNA, LSU-rRNA)"/>
    <property type="evidence" value="ECO:0007669"/>
    <property type="project" value="TreeGrafter"/>
</dbReference>
<dbReference type="SMART" id="SM00320">
    <property type="entry name" value="WD40"/>
    <property type="match status" value="11"/>
</dbReference>
<dbReference type="SUPFAM" id="SSF50998">
    <property type="entry name" value="Quinoprotein alcohol dehydrogenase-like"/>
    <property type="match status" value="1"/>
</dbReference>
<evidence type="ECO:0000313" key="9">
    <source>
        <dbReference type="EMBL" id="VEU22645.1"/>
    </source>
</evidence>
<keyword evidence="10" id="KW-1185">Reference proteome</keyword>
<dbReference type="EMBL" id="CAACVR010000023">
    <property type="protein sequence ID" value="VEU22645.1"/>
    <property type="molecule type" value="Genomic_DNA"/>
</dbReference>
<organism evidence="9 10">
    <name type="scientific">Brettanomyces naardenensis</name>
    <name type="common">Yeast</name>
    <dbReference type="NCBI Taxonomy" id="13370"/>
    <lineage>
        <taxon>Eukaryota</taxon>
        <taxon>Fungi</taxon>
        <taxon>Dikarya</taxon>
        <taxon>Ascomycota</taxon>
        <taxon>Saccharomycotina</taxon>
        <taxon>Pichiomycetes</taxon>
        <taxon>Pichiales</taxon>
        <taxon>Pichiaceae</taxon>
        <taxon>Brettanomyces</taxon>
    </lineage>
</organism>
<accession>A0A448YNY2</accession>
<dbReference type="InterPro" id="IPR011047">
    <property type="entry name" value="Quinoprotein_ADH-like_sf"/>
</dbReference>
<feature type="repeat" description="WD" evidence="5">
    <location>
        <begin position="184"/>
        <end position="225"/>
    </location>
</feature>
<keyword evidence="3" id="KW-0677">Repeat</keyword>
<dbReference type="PANTHER" id="PTHR19854:SF15">
    <property type="entry name" value="TRANSDUCIN BETA-LIKE PROTEIN 3"/>
    <property type="match status" value="1"/>
</dbReference>
<dbReference type="GO" id="GO:0032040">
    <property type="term" value="C:small-subunit processome"/>
    <property type="evidence" value="ECO:0007669"/>
    <property type="project" value="InterPro"/>
</dbReference>
<dbReference type="STRING" id="13370.A0A448YNY2"/>
<protein>
    <submittedName>
        <fullName evidence="9">DEKNAAC103657</fullName>
    </submittedName>
</protein>
<dbReference type="FunCoup" id="A0A448YNY2">
    <property type="interactions" value="1113"/>
</dbReference>
<feature type="repeat" description="WD" evidence="5">
    <location>
        <begin position="55"/>
        <end position="96"/>
    </location>
</feature>
<keyword evidence="4" id="KW-0539">Nucleus</keyword>
<evidence type="ECO:0000256" key="2">
    <source>
        <dbReference type="ARBA" id="ARBA00022574"/>
    </source>
</evidence>
<evidence type="ECO:0000313" key="10">
    <source>
        <dbReference type="Proteomes" id="UP000290900"/>
    </source>
</evidence>
<dbReference type="Proteomes" id="UP000290900">
    <property type="component" value="Unassembled WGS sequence"/>
</dbReference>
<name>A0A448YNY2_BRENA</name>
<keyword evidence="2 5" id="KW-0853">WD repeat</keyword>
<reference evidence="9 10" key="1">
    <citation type="submission" date="2018-12" db="EMBL/GenBank/DDBJ databases">
        <authorList>
            <person name="Tiukova I."/>
            <person name="Dainat J."/>
        </authorList>
    </citation>
    <scope>NUCLEOTIDE SEQUENCE [LARGE SCALE GENOMIC DNA]</scope>
</reference>
<feature type="repeat" description="WD" evidence="5">
    <location>
        <begin position="556"/>
        <end position="597"/>
    </location>
</feature>
<dbReference type="AlphaFoldDB" id="A0A448YNY2"/>
<dbReference type="GO" id="GO:0030686">
    <property type="term" value="C:90S preribosome"/>
    <property type="evidence" value="ECO:0007669"/>
    <property type="project" value="TreeGrafter"/>
</dbReference>
<evidence type="ECO:0000256" key="5">
    <source>
        <dbReference type="PROSITE-ProRule" id="PRU00221"/>
    </source>
</evidence>
<sequence length="793" mass="88618">MDNTVKRSYKKVDIEPFYIGAANATLSGDGCIMATAVLEDTIVIDRNRSVILHTIQGDSTEVTALQLSSDGRFLAIISQSQQLRIFNVETGTVIKTVRLSSACYITAADATSSLFSFGLTDGSVIVWDIEGSFITHNFKGHGGTLCSLAFYGELNSKNWKLASGDITGTVKIWDLVRRRCIFTAKEHTSAVRGLGFSHDGATFVSAGRDSLAIVYNTHHWKELKSIPVEMAVEASGFVRIGQEEYLYVAGEGCIMKVWDLARETLFAETERPIKSTEELMMTQVIPLPENPDKLVAILSDQTVEDLDISGDFGESNHIIPVTRRMAGNHGTIADIRYVGPHLDRMALATNSPSLRIVDFENRPFDMELYSGHRDLVNMLDVTIDGLWLATGSKDNTARLWRYDESGDKFHCYAVFEGHSASVTAVALPRTPIDRYPRFLITASEDLTIKKWVIPKPDEDNQVSVVKTSEYTRRAHDKVIHAIDVSPNNDYLATASHDKTAKIWDLQSGETVGVLRGHKRPVYDIRFCAYDRLVATCSGDQTAKVWSLEDFTCTRTYEGHANAVQRISFMDRNQYIVGAGADGLIKIWQVSSGECVQTLDNHDNRIWAMFVKDDGGEFVTADADGAITIWKDNTAEAKDEADAAEKIKVEKEQELRNCISEGDWVRAFGLALKLDHPMRLYNVVKSCIAANQDNGSILGSIELEESIGKLDDEKVKLLFRRIRDWNTNARLFSIAQKLIRVILTRYEPDRLSQIPGIMGYIDAIIPYSERHYGRYDGLVEESYMLDYVAKKMAS</sequence>
<dbReference type="CDD" id="cd00200">
    <property type="entry name" value="WD40"/>
    <property type="match status" value="1"/>
</dbReference>
<dbReference type="GO" id="GO:0034511">
    <property type="term" value="F:U3 snoRNA binding"/>
    <property type="evidence" value="ECO:0007669"/>
    <property type="project" value="TreeGrafter"/>
</dbReference>
<dbReference type="Pfam" id="PF12894">
    <property type="entry name" value="ANAPC4_WD40"/>
    <property type="match status" value="1"/>
</dbReference>
<evidence type="ECO:0000259" key="7">
    <source>
        <dbReference type="Pfam" id="PF08625"/>
    </source>
</evidence>
<dbReference type="GO" id="GO:0000480">
    <property type="term" value="P:endonucleolytic cleavage in 5'-ETS of tricistronic rRNA transcript (SSU-rRNA, 5.8S rRNA, LSU-rRNA)"/>
    <property type="evidence" value="ECO:0007669"/>
    <property type="project" value="TreeGrafter"/>
</dbReference>
<dbReference type="SUPFAM" id="SSF50978">
    <property type="entry name" value="WD40 repeat-like"/>
    <property type="match status" value="1"/>
</dbReference>
<evidence type="ECO:0000259" key="8">
    <source>
        <dbReference type="Pfam" id="PF12894"/>
    </source>
</evidence>
<evidence type="ECO:0000256" key="1">
    <source>
        <dbReference type="ARBA" id="ARBA00004604"/>
    </source>
</evidence>
<feature type="domain" description="Anaphase-promoting complex subunit 4-like WD40" evidence="8">
    <location>
        <begin position="33"/>
        <end position="102"/>
    </location>
</feature>
<proteinExistence type="predicted"/>
<dbReference type="InterPro" id="IPR019775">
    <property type="entry name" value="WD40_repeat_CS"/>
</dbReference>
<feature type="domain" description="U3 small nucleolar RNA-associated protein 13 C-terminal" evidence="7">
    <location>
        <begin position="651"/>
        <end position="791"/>
    </location>
</feature>
<dbReference type="OrthoDB" id="5414888at2759"/>
<dbReference type="InterPro" id="IPR001680">
    <property type="entry name" value="WD40_rpt"/>
</dbReference>
<evidence type="ECO:0000256" key="4">
    <source>
        <dbReference type="ARBA" id="ARBA00023242"/>
    </source>
</evidence>
<dbReference type="InterPro" id="IPR020472">
    <property type="entry name" value="WD40_PAC1"/>
</dbReference>
<dbReference type="Pfam" id="PF00400">
    <property type="entry name" value="WD40"/>
    <property type="match status" value="8"/>
</dbReference>
<feature type="repeat" description="WD" evidence="5">
    <location>
        <begin position="472"/>
        <end position="513"/>
    </location>
</feature>